<evidence type="ECO:0000313" key="1">
    <source>
        <dbReference type="EMBL" id="KAK3728326.1"/>
    </source>
</evidence>
<reference evidence="1" key="1">
    <citation type="journal article" date="2023" name="G3 (Bethesda)">
        <title>A reference genome for the long-term kleptoplast-retaining sea slug Elysia crispata morphotype clarki.</title>
        <authorList>
            <person name="Eastman K.E."/>
            <person name="Pendleton A.L."/>
            <person name="Shaikh M.A."/>
            <person name="Suttiyut T."/>
            <person name="Ogas R."/>
            <person name="Tomko P."/>
            <person name="Gavelis G."/>
            <person name="Widhalm J.R."/>
            <person name="Wisecaver J.H."/>
        </authorList>
    </citation>
    <scope>NUCLEOTIDE SEQUENCE</scope>
    <source>
        <strain evidence="1">ECLA1</strain>
    </source>
</reference>
<keyword evidence="2" id="KW-1185">Reference proteome</keyword>
<proteinExistence type="predicted"/>
<sequence>MSIPQRLAELSSVAQRFHCCGGRADRQTHGSTPCLVAHRVQ</sequence>
<accession>A0AAE0Y087</accession>
<name>A0AAE0Y087_9GAST</name>
<dbReference type="EMBL" id="JAWDGP010007193">
    <property type="protein sequence ID" value="KAK3728326.1"/>
    <property type="molecule type" value="Genomic_DNA"/>
</dbReference>
<evidence type="ECO:0000313" key="2">
    <source>
        <dbReference type="Proteomes" id="UP001283361"/>
    </source>
</evidence>
<comment type="caution">
    <text evidence="1">The sequence shown here is derived from an EMBL/GenBank/DDBJ whole genome shotgun (WGS) entry which is preliminary data.</text>
</comment>
<dbReference type="Proteomes" id="UP001283361">
    <property type="component" value="Unassembled WGS sequence"/>
</dbReference>
<gene>
    <name evidence="1" type="ORF">RRG08_043951</name>
</gene>
<organism evidence="1 2">
    <name type="scientific">Elysia crispata</name>
    <name type="common">lettuce slug</name>
    <dbReference type="NCBI Taxonomy" id="231223"/>
    <lineage>
        <taxon>Eukaryota</taxon>
        <taxon>Metazoa</taxon>
        <taxon>Spiralia</taxon>
        <taxon>Lophotrochozoa</taxon>
        <taxon>Mollusca</taxon>
        <taxon>Gastropoda</taxon>
        <taxon>Heterobranchia</taxon>
        <taxon>Euthyneura</taxon>
        <taxon>Panpulmonata</taxon>
        <taxon>Sacoglossa</taxon>
        <taxon>Placobranchoidea</taxon>
        <taxon>Plakobranchidae</taxon>
        <taxon>Elysia</taxon>
    </lineage>
</organism>
<protein>
    <submittedName>
        <fullName evidence="1">Uncharacterized protein</fullName>
    </submittedName>
</protein>
<dbReference type="AlphaFoldDB" id="A0AAE0Y087"/>